<evidence type="ECO:0000256" key="3">
    <source>
        <dbReference type="ARBA" id="ARBA00022833"/>
    </source>
</evidence>
<evidence type="ECO:0000256" key="2">
    <source>
        <dbReference type="ARBA" id="ARBA00022801"/>
    </source>
</evidence>
<feature type="binding site" evidence="6">
    <location>
        <position position="213"/>
    </location>
    <ligand>
        <name>Zn(2+)</name>
        <dbReference type="ChEBI" id="CHEBI:29105"/>
        <note>catalytic</note>
    </ligand>
</feature>
<dbReference type="InterPro" id="IPR024079">
    <property type="entry name" value="MetalloPept_cat_dom_sf"/>
</dbReference>
<dbReference type="Pfam" id="PF01421">
    <property type="entry name" value="Reprolysin"/>
    <property type="match status" value="1"/>
</dbReference>
<keyword evidence="3 6" id="KW-0862">Zinc</keyword>
<dbReference type="CDD" id="cd04269">
    <property type="entry name" value="ZnMc_adamalysin_II_like"/>
    <property type="match status" value="1"/>
</dbReference>
<feature type="active site" evidence="6">
    <location>
        <position position="214"/>
    </location>
</feature>
<dbReference type="PANTHER" id="PTHR11905">
    <property type="entry name" value="ADAM A DISINTEGRIN AND METALLOPROTEASE DOMAIN"/>
    <property type="match status" value="1"/>
</dbReference>
<evidence type="ECO:0000313" key="9">
    <source>
        <dbReference type="Proteomes" id="UP000288716"/>
    </source>
</evidence>
<gene>
    <name evidence="8" type="ORF">B4U80_11778</name>
</gene>
<evidence type="ECO:0000256" key="4">
    <source>
        <dbReference type="ARBA" id="ARBA00023049"/>
    </source>
</evidence>
<proteinExistence type="predicted"/>
<feature type="disulfide bond" evidence="6">
    <location>
        <begin position="228"/>
        <end position="252"/>
    </location>
</feature>
<reference evidence="8 9" key="1">
    <citation type="journal article" date="2018" name="Gigascience">
        <title>Genomes of trombidid mites reveal novel predicted allergens and laterally-transferred genes associated with secondary metabolism.</title>
        <authorList>
            <person name="Dong X."/>
            <person name="Chaisiri K."/>
            <person name="Xia D."/>
            <person name="Armstrong S.D."/>
            <person name="Fang Y."/>
            <person name="Donnelly M.J."/>
            <person name="Kadowaki T."/>
            <person name="McGarry J.W."/>
            <person name="Darby A.C."/>
            <person name="Makepeace B.L."/>
        </authorList>
    </citation>
    <scope>NUCLEOTIDE SEQUENCE [LARGE SCALE GENOMIC DNA]</scope>
    <source>
        <strain evidence="8">UoL-UT</strain>
    </source>
</reference>
<dbReference type="GO" id="GO:0006509">
    <property type="term" value="P:membrane protein ectodomain proteolysis"/>
    <property type="evidence" value="ECO:0007669"/>
    <property type="project" value="TreeGrafter"/>
</dbReference>
<dbReference type="STRING" id="299467.A0A443S2P6"/>
<protein>
    <recommendedName>
        <fullName evidence="7">Peptidase M12B domain-containing protein</fullName>
    </recommendedName>
</protein>
<keyword evidence="1" id="KW-0645">Protease</keyword>
<dbReference type="InterPro" id="IPR001590">
    <property type="entry name" value="Peptidase_M12B"/>
</dbReference>
<dbReference type="PROSITE" id="PS50215">
    <property type="entry name" value="ADAM_MEPRO"/>
    <property type="match status" value="1"/>
</dbReference>
<feature type="binding site" evidence="6">
    <location>
        <position position="217"/>
    </location>
    <ligand>
        <name>Zn(2+)</name>
        <dbReference type="ChEBI" id="CHEBI:29105"/>
        <note>catalytic</note>
    </ligand>
</feature>
<dbReference type="GO" id="GO:0046872">
    <property type="term" value="F:metal ion binding"/>
    <property type="evidence" value="ECO:0007669"/>
    <property type="project" value="UniProtKB-KW"/>
</dbReference>
<evidence type="ECO:0000256" key="1">
    <source>
        <dbReference type="ARBA" id="ARBA00022670"/>
    </source>
</evidence>
<dbReference type="PANTHER" id="PTHR11905:SF159">
    <property type="entry name" value="ADAM METALLOPROTEASE"/>
    <property type="match status" value="1"/>
</dbReference>
<dbReference type="VEuPathDB" id="VectorBase:LDEU010287"/>
<dbReference type="Gene3D" id="3.40.390.10">
    <property type="entry name" value="Collagenase (Catalytic Domain)"/>
    <property type="match status" value="1"/>
</dbReference>
<keyword evidence="4" id="KW-0482">Metalloprotease</keyword>
<dbReference type="InterPro" id="IPR034027">
    <property type="entry name" value="Reprolysin_adamalysin"/>
</dbReference>
<evidence type="ECO:0000256" key="6">
    <source>
        <dbReference type="PROSITE-ProRule" id="PRU00276"/>
    </source>
</evidence>
<evidence type="ECO:0000256" key="5">
    <source>
        <dbReference type="ARBA" id="ARBA00023157"/>
    </source>
</evidence>
<evidence type="ECO:0000313" key="8">
    <source>
        <dbReference type="EMBL" id="RWS21753.1"/>
    </source>
</evidence>
<organism evidence="8 9">
    <name type="scientific">Leptotrombidium deliense</name>
    <dbReference type="NCBI Taxonomy" id="299467"/>
    <lineage>
        <taxon>Eukaryota</taxon>
        <taxon>Metazoa</taxon>
        <taxon>Ecdysozoa</taxon>
        <taxon>Arthropoda</taxon>
        <taxon>Chelicerata</taxon>
        <taxon>Arachnida</taxon>
        <taxon>Acari</taxon>
        <taxon>Acariformes</taxon>
        <taxon>Trombidiformes</taxon>
        <taxon>Prostigmata</taxon>
        <taxon>Anystina</taxon>
        <taxon>Parasitengona</taxon>
        <taxon>Trombiculoidea</taxon>
        <taxon>Trombiculidae</taxon>
        <taxon>Leptotrombidium</taxon>
    </lineage>
</organism>
<keyword evidence="2" id="KW-0378">Hydrolase</keyword>
<dbReference type="SUPFAM" id="SSF55486">
    <property type="entry name" value="Metalloproteases ('zincins'), catalytic domain"/>
    <property type="match status" value="1"/>
</dbReference>
<sequence>GLKEPLHFCGNVLLGEFHYENKTFKISFNQTDRIQRIQKIGISGRAMTMHYHTCGVPLFVNKSAKITTRAMQKYGPYFIPILVVVDHANYLRFKKNKKSIISNVKKYFKSASEMMKPLGVTLSVADVVIWDKKDEIKIVRSGDATLNNLQVYFESKLMAKYQNCVRIAHLLINVKDLDMAGRGFVGSACTLDHAVSFTWTKYTNYDNVQYTAHELSHNLGMAHDTPACKCGKEKMCTMAMGNKGLGKKWSDCSLNEYNTVINNQDLDCLKEKLKQCK</sequence>
<dbReference type="AlphaFoldDB" id="A0A443S2P6"/>
<keyword evidence="9" id="KW-1185">Reference proteome</keyword>
<dbReference type="GO" id="GO:0004222">
    <property type="term" value="F:metalloendopeptidase activity"/>
    <property type="evidence" value="ECO:0007669"/>
    <property type="project" value="InterPro"/>
</dbReference>
<comment type="caution">
    <text evidence="6">Lacks conserved residue(s) required for the propagation of feature annotation.</text>
</comment>
<feature type="domain" description="Peptidase M12B" evidence="7">
    <location>
        <begin position="77"/>
        <end position="273"/>
    </location>
</feature>
<comment type="caution">
    <text evidence="8">The sequence shown here is derived from an EMBL/GenBank/DDBJ whole genome shotgun (WGS) entry which is preliminary data.</text>
</comment>
<dbReference type="OrthoDB" id="5951731at2759"/>
<keyword evidence="5 6" id="KW-1015">Disulfide bond</keyword>
<feature type="non-terminal residue" evidence="8">
    <location>
        <position position="1"/>
    </location>
</feature>
<evidence type="ECO:0000259" key="7">
    <source>
        <dbReference type="PROSITE" id="PS50215"/>
    </source>
</evidence>
<keyword evidence="6" id="KW-0479">Metal-binding</keyword>
<feature type="binding site" evidence="6">
    <location>
        <position position="223"/>
    </location>
    <ligand>
        <name>Zn(2+)</name>
        <dbReference type="ChEBI" id="CHEBI:29105"/>
        <note>catalytic</note>
    </ligand>
</feature>
<dbReference type="EMBL" id="NCKV01010999">
    <property type="protein sequence ID" value="RWS21753.1"/>
    <property type="molecule type" value="Genomic_DNA"/>
</dbReference>
<name>A0A443S2P6_9ACAR</name>
<dbReference type="Proteomes" id="UP000288716">
    <property type="component" value="Unassembled WGS sequence"/>
</dbReference>
<accession>A0A443S2P6</accession>